<organism evidence="4 5">
    <name type="scientific">Kyrpidia spormannii</name>
    <dbReference type="NCBI Taxonomy" id="2055160"/>
    <lineage>
        <taxon>Bacteria</taxon>
        <taxon>Bacillati</taxon>
        <taxon>Bacillota</taxon>
        <taxon>Bacilli</taxon>
        <taxon>Bacillales</taxon>
        <taxon>Alicyclobacillaceae</taxon>
        <taxon>Kyrpidia</taxon>
    </lineage>
</organism>
<dbReference type="GO" id="GO:0070025">
    <property type="term" value="F:carbon monoxide binding"/>
    <property type="evidence" value="ECO:0007669"/>
    <property type="project" value="TreeGrafter"/>
</dbReference>
<dbReference type="PANTHER" id="PTHR30149">
    <property type="entry name" value="HYDROGENASE PROTEIN ASSEMBLY PROTEIN HYPD"/>
    <property type="match status" value="1"/>
</dbReference>
<dbReference type="KEGG" id="kyr:CVV65_06690"/>
<evidence type="ECO:0000313" key="4">
    <source>
        <dbReference type="EMBL" id="ATY84663.1"/>
    </source>
</evidence>
<dbReference type="GO" id="GO:0051604">
    <property type="term" value="P:protein maturation"/>
    <property type="evidence" value="ECO:0007669"/>
    <property type="project" value="TreeGrafter"/>
</dbReference>
<dbReference type="OrthoDB" id="9770424at2"/>
<dbReference type="AlphaFoldDB" id="A0A2K8N5T3"/>
<evidence type="ECO:0000256" key="3">
    <source>
        <dbReference type="ARBA" id="ARBA00023004"/>
    </source>
</evidence>
<gene>
    <name evidence="4" type="ORF">CVV65_06690</name>
</gene>
<dbReference type="GO" id="GO:0051539">
    <property type="term" value="F:4 iron, 4 sulfur cluster binding"/>
    <property type="evidence" value="ECO:0007669"/>
    <property type="project" value="TreeGrafter"/>
</dbReference>
<comment type="similarity">
    <text evidence="1">Belongs to the HypD family.</text>
</comment>
<evidence type="ECO:0000313" key="5">
    <source>
        <dbReference type="Proteomes" id="UP000231932"/>
    </source>
</evidence>
<dbReference type="RefSeq" id="WP_100667477.1">
    <property type="nucleotide sequence ID" value="NZ_CP024955.1"/>
</dbReference>
<dbReference type="InterPro" id="IPR042244">
    <property type="entry name" value="HypD_2_sf"/>
</dbReference>
<dbReference type="InterPro" id="IPR042243">
    <property type="entry name" value="HypD_1"/>
</dbReference>
<dbReference type="EMBL" id="CP024955">
    <property type="protein sequence ID" value="ATY84663.1"/>
    <property type="molecule type" value="Genomic_DNA"/>
</dbReference>
<evidence type="ECO:0000256" key="1">
    <source>
        <dbReference type="ARBA" id="ARBA00007888"/>
    </source>
</evidence>
<evidence type="ECO:0000256" key="2">
    <source>
        <dbReference type="ARBA" id="ARBA00022723"/>
    </source>
</evidence>
<dbReference type="Proteomes" id="UP000231932">
    <property type="component" value="Chromosome"/>
</dbReference>
<keyword evidence="3" id="KW-0408">Iron</keyword>
<sequence>MKYVDEYRDPAMAEHLIEEIRRLAEEPISIMEICGGHTHAIFRAGIDQVLEPQIRFLHGPGCPVCVTPIEKIDRAIALARRPKTIIATYGDMLRVPGSESTLLKEKAKGAQVKMVYSSLDAVALAEKHPDFEVVFFAVGFETTIPANGFSILRARELGLRNYSVLCNHVLVPPVIRFLLEDPDVQIDAFIGPGHVGTVVGSEDYRFIAEEFGRPVVISGFEPNDILQSVYMILKQRQEGRRQVEIQYSRAVKPEGNVRARAVLNRIFEPVDQEWRGIGTIPRSGMAIREEFRDYDAEFKFQSALTLSPAQESPACICGEITKGVKEPWQCESFGTACTPDNPIGTCMVSSEGTCAAYYKYQFLKRAAGGMLG</sequence>
<dbReference type="GO" id="GO:0005506">
    <property type="term" value="F:iron ion binding"/>
    <property type="evidence" value="ECO:0007669"/>
    <property type="project" value="TreeGrafter"/>
</dbReference>
<dbReference type="Gene3D" id="3.40.50.11750">
    <property type="entry name" value="HypD, alpha/beta domain 1"/>
    <property type="match status" value="2"/>
</dbReference>
<dbReference type="InterPro" id="IPR002780">
    <property type="entry name" value="Hyd_form_HypD"/>
</dbReference>
<dbReference type="NCBIfam" id="TIGR00075">
    <property type="entry name" value="hypD"/>
    <property type="match status" value="1"/>
</dbReference>
<protein>
    <submittedName>
        <fullName evidence="4">Hydrogenase formation protein HypD</fullName>
    </submittedName>
</protein>
<accession>A0A2K8N5T3</accession>
<reference evidence="5" key="1">
    <citation type="submission" date="2017-11" db="EMBL/GenBank/DDBJ databases">
        <title>Complete Genome Sequence of Kyrpidia sp. Strain EA-1, a thermophilic, hydrogen-oxidizing Bacterium, isolated from the Azores.</title>
        <authorList>
            <person name="Reiner J.E."/>
            <person name="Lapp C.J."/>
            <person name="Bunk B."/>
            <person name="Gescher J."/>
        </authorList>
    </citation>
    <scope>NUCLEOTIDE SEQUENCE [LARGE SCALE GENOMIC DNA]</scope>
    <source>
        <strain evidence="5">EA-1</strain>
    </source>
</reference>
<keyword evidence="5" id="KW-1185">Reference proteome</keyword>
<proteinExistence type="inferred from homology"/>
<dbReference type="Pfam" id="PF01924">
    <property type="entry name" value="HypD"/>
    <property type="match status" value="1"/>
</dbReference>
<name>A0A2K8N5T3_9BACL</name>
<dbReference type="PIRSF" id="PIRSF005622">
    <property type="entry name" value="Hydrgn_mat_hypD"/>
    <property type="match status" value="1"/>
</dbReference>
<keyword evidence="2" id="KW-0479">Metal-binding</keyword>
<dbReference type="PANTHER" id="PTHR30149:SF0">
    <property type="entry name" value="HYDROGENASE MATURATION FACTOR HYPD"/>
    <property type="match status" value="1"/>
</dbReference>
<dbReference type="Gene3D" id="6.10.20.100">
    <property type="match status" value="1"/>
</dbReference>